<reference evidence="2" key="1">
    <citation type="journal article" date="2020" name="Stud. Mycol.">
        <title>101 Dothideomycetes genomes: a test case for predicting lifestyles and emergence of pathogens.</title>
        <authorList>
            <person name="Haridas S."/>
            <person name="Albert R."/>
            <person name="Binder M."/>
            <person name="Bloem J."/>
            <person name="Labutti K."/>
            <person name="Salamov A."/>
            <person name="Andreopoulos B."/>
            <person name="Baker S."/>
            <person name="Barry K."/>
            <person name="Bills G."/>
            <person name="Bluhm B."/>
            <person name="Cannon C."/>
            <person name="Castanera R."/>
            <person name="Culley D."/>
            <person name="Daum C."/>
            <person name="Ezra D."/>
            <person name="Gonzalez J."/>
            <person name="Henrissat B."/>
            <person name="Kuo A."/>
            <person name="Liang C."/>
            <person name="Lipzen A."/>
            <person name="Lutzoni F."/>
            <person name="Magnuson J."/>
            <person name="Mondo S."/>
            <person name="Nolan M."/>
            <person name="Ohm R."/>
            <person name="Pangilinan J."/>
            <person name="Park H.-J."/>
            <person name="Ramirez L."/>
            <person name="Alfaro M."/>
            <person name="Sun H."/>
            <person name="Tritt A."/>
            <person name="Yoshinaga Y."/>
            <person name="Zwiers L.-H."/>
            <person name="Turgeon B."/>
            <person name="Goodwin S."/>
            <person name="Spatafora J."/>
            <person name="Crous P."/>
            <person name="Grigoriev I."/>
        </authorList>
    </citation>
    <scope>NUCLEOTIDE SEQUENCE</scope>
    <source>
        <strain evidence="2">CBS 116435</strain>
    </source>
</reference>
<dbReference type="Proteomes" id="UP000799441">
    <property type="component" value="Unassembled WGS sequence"/>
</dbReference>
<organism evidence="2 3">
    <name type="scientific">Polychaeton citri CBS 116435</name>
    <dbReference type="NCBI Taxonomy" id="1314669"/>
    <lineage>
        <taxon>Eukaryota</taxon>
        <taxon>Fungi</taxon>
        <taxon>Dikarya</taxon>
        <taxon>Ascomycota</taxon>
        <taxon>Pezizomycotina</taxon>
        <taxon>Dothideomycetes</taxon>
        <taxon>Dothideomycetidae</taxon>
        <taxon>Capnodiales</taxon>
        <taxon>Capnodiaceae</taxon>
        <taxon>Polychaeton</taxon>
    </lineage>
</organism>
<sequence length="180" mass="20690">MHHGFQPKQTGPKPIVRKPFPSPVKDRSLIFGVTNSLVLRTGFRIGEAHSVGARAIRLNQLVLIELYGRVTSSHREDFLPSLSSSAGGMPKPSLQRFVFKDLFHNRQPFLDGEFQLWNQSQLWDLDSRPFLRAGEGERSVMCRTVGRMKRDSHRWKLEVLNIWEATWEDVDFVAGIYAKE</sequence>
<evidence type="ECO:0000313" key="2">
    <source>
        <dbReference type="EMBL" id="KAF2716833.1"/>
    </source>
</evidence>
<feature type="region of interest" description="Disordered" evidence="1">
    <location>
        <begin position="1"/>
        <end position="20"/>
    </location>
</feature>
<keyword evidence="3" id="KW-1185">Reference proteome</keyword>
<dbReference type="AlphaFoldDB" id="A0A9P4UKI8"/>
<name>A0A9P4UKI8_9PEZI</name>
<dbReference type="EMBL" id="MU003860">
    <property type="protein sequence ID" value="KAF2716833.1"/>
    <property type="molecule type" value="Genomic_DNA"/>
</dbReference>
<comment type="caution">
    <text evidence="2">The sequence shown here is derived from an EMBL/GenBank/DDBJ whole genome shotgun (WGS) entry which is preliminary data.</text>
</comment>
<protein>
    <submittedName>
        <fullName evidence="2">Uncharacterized protein</fullName>
    </submittedName>
</protein>
<evidence type="ECO:0000256" key="1">
    <source>
        <dbReference type="SAM" id="MobiDB-lite"/>
    </source>
</evidence>
<gene>
    <name evidence="2" type="ORF">K431DRAFT_234503</name>
</gene>
<evidence type="ECO:0000313" key="3">
    <source>
        <dbReference type="Proteomes" id="UP000799441"/>
    </source>
</evidence>
<dbReference type="OrthoDB" id="5397183at2759"/>
<proteinExistence type="predicted"/>
<accession>A0A9P4UKI8</accession>